<dbReference type="RefSeq" id="WP_254290059.1">
    <property type="nucleotide sequence ID" value="NZ_JAMLDY010000019.1"/>
</dbReference>
<evidence type="ECO:0000313" key="1">
    <source>
        <dbReference type="EMBL" id="MCP3736070.1"/>
    </source>
</evidence>
<reference evidence="1" key="1">
    <citation type="submission" date="2022-05" db="EMBL/GenBank/DDBJ databases">
        <title>Sphingomonas sp. strain RP10 Genome sequencing and assembly.</title>
        <authorList>
            <person name="Kim I."/>
        </authorList>
    </citation>
    <scope>NUCLEOTIDE SEQUENCE</scope>
    <source>
        <strain evidence="1">RP10</strain>
    </source>
</reference>
<name>A0A9X2I051_9SPHN</name>
<dbReference type="Proteomes" id="UP001139486">
    <property type="component" value="Unassembled WGS sequence"/>
</dbReference>
<proteinExistence type="predicted"/>
<gene>
    <name evidence="1" type="ORF">M9979_14440</name>
</gene>
<protein>
    <submittedName>
        <fullName evidence="1">Uncharacterized protein</fullName>
    </submittedName>
</protein>
<keyword evidence="2" id="KW-1185">Reference proteome</keyword>
<accession>A0A9X2I051</accession>
<evidence type="ECO:0000313" key="2">
    <source>
        <dbReference type="Proteomes" id="UP001139486"/>
    </source>
</evidence>
<sequence length="159" mass="16993">MGITADFLIKHVRPLDVQAVATIFDRGFETYLRTVLGMSVQEVTALKHAWTTTAGLNPGTQQAQFVTAADQVAQARWTQLYQTSASTIFYLTSAQLATLSHGGQLSGPNRSRVIDFSGDPICIAVTIRRNAAPQLLANVTGINATTDANANIVHLIGPA</sequence>
<dbReference type="EMBL" id="JAMLDY010000019">
    <property type="protein sequence ID" value="MCP3736070.1"/>
    <property type="molecule type" value="Genomic_DNA"/>
</dbReference>
<dbReference type="AlphaFoldDB" id="A0A9X2I051"/>
<organism evidence="1 2">
    <name type="scientific">Sphingomonas liriopis</name>
    <dbReference type="NCBI Taxonomy" id="2949094"/>
    <lineage>
        <taxon>Bacteria</taxon>
        <taxon>Pseudomonadati</taxon>
        <taxon>Pseudomonadota</taxon>
        <taxon>Alphaproteobacteria</taxon>
        <taxon>Sphingomonadales</taxon>
        <taxon>Sphingomonadaceae</taxon>
        <taxon>Sphingomonas</taxon>
    </lineage>
</organism>
<comment type="caution">
    <text evidence="1">The sequence shown here is derived from an EMBL/GenBank/DDBJ whole genome shotgun (WGS) entry which is preliminary data.</text>
</comment>